<feature type="transmembrane region" description="Helical" evidence="2">
    <location>
        <begin position="35"/>
        <end position="54"/>
    </location>
</feature>
<proteinExistence type="predicted"/>
<feature type="compositionally biased region" description="Basic residues" evidence="1">
    <location>
        <begin position="106"/>
        <end position="120"/>
    </location>
</feature>
<dbReference type="AlphaFoldDB" id="A0AA37XCY1"/>
<organism evidence="3 4">
    <name type="scientific">Litorihabitans aurantiacus</name>
    <dbReference type="NCBI Taxonomy" id="1930061"/>
    <lineage>
        <taxon>Bacteria</taxon>
        <taxon>Bacillati</taxon>
        <taxon>Actinomycetota</taxon>
        <taxon>Actinomycetes</taxon>
        <taxon>Micrococcales</taxon>
        <taxon>Beutenbergiaceae</taxon>
        <taxon>Litorihabitans</taxon>
    </lineage>
</organism>
<sequence length="126" mass="13295">MAQDDYDYPEDEFDALGAQRAPAAVHRAPRPWWRVWGPLIAVVVLAPAVAFGLVQLATGGDTEAPPAASPGADDGESAPPEEGGDGESAPPEEGTEGEGGESAPPRRPHPRSRRRRRSTRASRCAC</sequence>
<dbReference type="RefSeq" id="WP_284248935.1">
    <property type="nucleotide sequence ID" value="NZ_BSUM01000001.1"/>
</dbReference>
<evidence type="ECO:0000256" key="2">
    <source>
        <dbReference type="SAM" id="Phobius"/>
    </source>
</evidence>
<keyword evidence="4" id="KW-1185">Reference proteome</keyword>
<protein>
    <submittedName>
        <fullName evidence="3">Uncharacterized protein</fullName>
    </submittedName>
</protein>
<comment type="caution">
    <text evidence="3">The sequence shown here is derived from an EMBL/GenBank/DDBJ whole genome shotgun (WGS) entry which is preliminary data.</text>
</comment>
<reference evidence="3" key="1">
    <citation type="journal article" date="2014" name="Int. J. Syst. Evol. Microbiol.">
        <title>Complete genome sequence of Corynebacterium casei LMG S-19264T (=DSM 44701T), isolated from a smear-ripened cheese.</title>
        <authorList>
            <consortium name="US DOE Joint Genome Institute (JGI-PGF)"/>
            <person name="Walter F."/>
            <person name="Albersmeier A."/>
            <person name="Kalinowski J."/>
            <person name="Ruckert C."/>
        </authorList>
    </citation>
    <scope>NUCLEOTIDE SEQUENCE</scope>
    <source>
        <strain evidence="3">NBRC 112290</strain>
    </source>
</reference>
<name>A0AA37XCY1_9MICO</name>
<dbReference type="EMBL" id="BSUM01000001">
    <property type="protein sequence ID" value="GMA30343.1"/>
    <property type="molecule type" value="Genomic_DNA"/>
</dbReference>
<accession>A0AA37XCY1</accession>
<evidence type="ECO:0000313" key="3">
    <source>
        <dbReference type="EMBL" id="GMA30343.1"/>
    </source>
</evidence>
<gene>
    <name evidence="3" type="ORF">GCM10025875_03350</name>
</gene>
<keyword evidence="2" id="KW-1133">Transmembrane helix</keyword>
<evidence type="ECO:0000313" key="4">
    <source>
        <dbReference type="Proteomes" id="UP001157161"/>
    </source>
</evidence>
<reference evidence="3" key="2">
    <citation type="submission" date="2023-02" db="EMBL/GenBank/DDBJ databases">
        <authorList>
            <person name="Sun Q."/>
            <person name="Mori K."/>
        </authorList>
    </citation>
    <scope>NUCLEOTIDE SEQUENCE</scope>
    <source>
        <strain evidence="3">NBRC 112290</strain>
    </source>
</reference>
<keyword evidence="2" id="KW-0472">Membrane</keyword>
<evidence type="ECO:0000256" key="1">
    <source>
        <dbReference type="SAM" id="MobiDB-lite"/>
    </source>
</evidence>
<dbReference type="Proteomes" id="UP001157161">
    <property type="component" value="Unassembled WGS sequence"/>
</dbReference>
<feature type="region of interest" description="Disordered" evidence="1">
    <location>
        <begin position="59"/>
        <end position="126"/>
    </location>
</feature>
<keyword evidence="2" id="KW-0812">Transmembrane</keyword>